<protein>
    <submittedName>
        <fullName evidence="2">Uncharacterized protein</fullName>
    </submittedName>
</protein>
<feature type="region of interest" description="Disordered" evidence="1">
    <location>
        <begin position="321"/>
        <end position="375"/>
    </location>
</feature>
<feature type="region of interest" description="Disordered" evidence="1">
    <location>
        <begin position="135"/>
        <end position="168"/>
    </location>
</feature>
<gene>
    <name evidence="2" type="ORF">PIIN_05655</name>
</gene>
<feature type="region of interest" description="Disordered" evidence="1">
    <location>
        <begin position="1"/>
        <end position="101"/>
    </location>
</feature>
<reference evidence="2 3" key="1">
    <citation type="journal article" date="2011" name="PLoS Pathog.">
        <title>Endophytic Life Strategies Decoded by Genome and Transcriptome Analyses of the Mutualistic Root Symbiont Piriformospora indica.</title>
        <authorList>
            <person name="Zuccaro A."/>
            <person name="Lahrmann U."/>
            <person name="Guldener U."/>
            <person name="Langen G."/>
            <person name="Pfiffi S."/>
            <person name="Biedenkopf D."/>
            <person name="Wong P."/>
            <person name="Samans B."/>
            <person name="Grimm C."/>
            <person name="Basiewicz M."/>
            <person name="Murat C."/>
            <person name="Martin F."/>
            <person name="Kogel K.H."/>
        </authorList>
    </citation>
    <scope>NUCLEOTIDE SEQUENCE [LARGE SCALE GENOMIC DNA]</scope>
    <source>
        <strain evidence="2 3">DSM 11827</strain>
    </source>
</reference>
<evidence type="ECO:0000313" key="3">
    <source>
        <dbReference type="Proteomes" id="UP000007148"/>
    </source>
</evidence>
<feature type="compositionally biased region" description="Polar residues" evidence="1">
    <location>
        <begin position="47"/>
        <end position="57"/>
    </location>
</feature>
<proteinExistence type="predicted"/>
<dbReference type="EMBL" id="CAFZ01000132">
    <property type="protein sequence ID" value="CCA71720.1"/>
    <property type="molecule type" value="Genomic_DNA"/>
</dbReference>
<name>G4TK77_SERID</name>
<feature type="compositionally biased region" description="Polar residues" evidence="1">
    <location>
        <begin position="360"/>
        <end position="375"/>
    </location>
</feature>
<feature type="compositionally biased region" description="Basic residues" evidence="1">
    <location>
        <begin position="144"/>
        <end position="164"/>
    </location>
</feature>
<dbReference type="HOGENOM" id="CLU_634787_0_0_1"/>
<comment type="caution">
    <text evidence="2">The sequence shown here is derived from an EMBL/GenBank/DDBJ whole genome shotgun (WGS) entry which is preliminary data.</text>
</comment>
<dbReference type="Proteomes" id="UP000007148">
    <property type="component" value="Unassembled WGS sequence"/>
</dbReference>
<dbReference type="OrthoDB" id="3229743at2759"/>
<accession>G4TK77</accession>
<dbReference type="AlphaFoldDB" id="G4TK77"/>
<feature type="compositionally biased region" description="Low complexity" evidence="1">
    <location>
        <begin position="1"/>
        <end position="11"/>
    </location>
</feature>
<evidence type="ECO:0000313" key="2">
    <source>
        <dbReference type="EMBL" id="CCA71720.1"/>
    </source>
</evidence>
<evidence type="ECO:0000256" key="1">
    <source>
        <dbReference type="SAM" id="MobiDB-lite"/>
    </source>
</evidence>
<organism evidence="2 3">
    <name type="scientific">Serendipita indica (strain DSM 11827)</name>
    <name type="common">Root endophyte fungus</name>
    <name type="synonym">Piriformospora indica</name>
    <dbReference type="NCBI Taxonomy" id="1109443"/>
    <lineage>
        <taxon>Eukaryota</taxon>
        <taxon>Fungi</taxon>
        <taxon>Dikarya</taxon>
        <taxon>Basidiomycota</taxon>
        <taxon>Agaricomycotina</taxon>
        <taxon>Agaricomycetes</taxon>
        <taxon>Sebacinales</taxon>
        <taxon>Serendipitaceae</taxon>
        <taxon>Serendipita</taxon>
    </lineage>
</organism>
<sequence>MPSSISYSSMPPKFPDKQRRPGLIHLPQPLATPPRPTSRLPALNPSEKPSQNAQSAPNAVDKLSVQLRTPSPSSNRPPRPQQTRRKQKRPSSAGVASNIADISTVDANVLSTLTNAAAVTEAGVIKPSSAVVLLSPPPTPAHRASVKKNKNKPKGTTGHGRKPSKTLVLPVSPPLTPATAEVSLPLSDVHHGTEMIPIQFKPAPVEEAVFSLESLLSSVHSAQDASSESLPLAEDDEVIVWKQPQTPISLYPTPPPRAFGTPSRTPSPNELFNWEEVKNLPRLSPATIAQLKEQYDIRPSEAFLHNQQPPSQEPDLLMSLLQSSSSCPPSPSSSPEASTSFSAVSKPIPITRRVHAAHSRTPSVPTYSSSPGRSSMMQYREDVADLFGLDVRDVMAVQRATEAWRAYAGSAFNNSPETERVPAPKFLGRLFA</sequence>
<dbReference type="InParanoid" id="G4TK77"/>
<feature type="compositionally biased region" description="Low complexity" evidence="1">
    <location>
        <begin position="321"/>
        <end position="342"/>
    </location>
</feature>
<keyword evidence="3" id="KW-1185">Reference proteome</keyword>